<comment type="caution">
    <text evidence="4">The sequence shown here is derived from an EMBL/GenBank/DDBJ whole genome shotgun (WGS) entry which is preliminary data.</text>
</comment>
<keyword evidence="2" id="KW-0175">Coiled coil</keyword>
<dbReference type="PANTHER" id="PTHR46268:SF15">
    <property type="entry name" value="UNIVERSAL STRESS PROTEIN HP_0031"/>
    <property type="match status" value="1"/>
</dbReference>
<comment type="similarity">
    <text evidence="1">Belongs to the universal stress protein A family.</text>
</comment>
<dbReference type="Proteomes" id="UP000030021">
    <property type="component" value="Unassembled WGS sequence"/>
</dbReference>
<dbReference type="HOGENOM" id="CLU_049301_5_2_5"/>
<gene>
    <name evidence="4" type="ORF">rosmuc_02244</name>
</gene>
<proteinExistence type="inferred from homology"/>
<dbReference type="PANTHER" id="PTHR46268">
    <property type="entry name" value="STRESS RESPONSE PROTEIN NHAX"/>
    <property type="match status" value="1"/>
</dbReference>
<evidence type="ECO:0000256" key="2">
    <source>
        <dbReference type="SAM" id="Coils"/>
    </source>
</evidence>
<dbReference type="RefSeq" id="WP_037273283.1">
    <property type="nucleotide sequence ID" value="NZ_KN293980.1"/>
</dbReference>
<evidence type="ECO:0000313" key="4">
    <source>
        <dbReference type="EMBL" id="KGM87509.1"/>
    </source>
</evidence>
<accession>A0A0A0HLH9</accession>
<protein>
    <submittedName>
        <fullName evidence="4">Universal stress protein UspA</fullName>
    </submittedName>
</protein>
<dbReference type="Gene3D" id="3.40.50.12370">
    <property type="match status" value="1"/>
</dbReference>
<dbReference type="STRING" id="215743.ROSMUCSMR3_01505"/>
<dbReference type="InterPro" id="IPR006016">
    <property type="entry name" value="UspA"/>
</dbReference>
<reference evidence="4 5" key="1">
    <citation type="submission" date="2013-01" db="EMBL/GenBank/DDBJ databases">
        <authorList>
            <person name="Fiebig A."/>
            <person name="Goeker M."/>
            <person name="Klenk H.-P.P."/>
        </authorList>
    </citation>
    <scope>NUCLEOTIDE SEQUENCE [LARGE SCALE GENOMIC DNA]</scope>
    <source>
        <strain evidence="4 5">DSM 17069</strain>
    </source>
</reference>
<dbReference type="CDD" id="cd00293">
    <property type="entry name" value="USP-like"/>
    <property type="match status" value="1"/>
</dbReference>
<dbReference type="OrthoDB" id="9804721at2"/>
<dbReference type="eggNOG" id="COG0589">
    <property type="taxonomic scope" value="Bacteria"/>
</dbReference>
<name>A0A0A0HLH9_9RHOB</name>
<feature type="coiled-coil region" evidence="2">
    <location>
        <begin position="55"/>
        <end position="82"/>
    </location>
</feature>
<dbReference type="PATRIC" id="fig|1288298.3.peg.2254"/>
<dbReference type="Pfam" id="PF00582">
    <property type="entry name" value="Usp"/>
    <property type="match status" value="1"/>
</dbReference>
<dbReference type="SUPFAM" id="SSF52402">
    <property type="entry name" value="Adenine nucleotide alpha hydrolases-like"/>
    <property type="match status" value="2"/>
</dbReference>
<dbReference type="AlphaFoldDB" id="A0A0A0HLH9"/>
<evidence type="ECO:0000313" key="5">
    <source>
        <dbReference type="Proteomes" id="UP000030021"/>
    </source>
</evidence>
<sequence>MTYNSLFSVLTDESLVEETLTHAISMAARHDAHLDVLCLGVDRSQSGYYYSGASAIVLQETIARAQEEATAIEAKARSLLKNSSLRWGIEAGVSQLADLGRHVAARARFSDLVILPQPYGKGRGSELEPATESALFEARTPVIIAPAAVAPVPNPGRIMIGWNESSEALGAVRAALPLLKGAEVVHVVVIDPPTHGPNRSDPGGLLSQYLSRHGVKVEIDVLSKTLPRVSDVLLRHVRDMDADMVVMGAYGHSRFREAIFGGATRYMLEQASVPVFMAH</sequence>
<feature type="domain" description="UspA" evidence="3">
    <location>
        <begin position="157"/>
        <end position="278"/>
    </location>
</feature>
<dbReference type="EMBL" id="AONH01000013">
    <property type="protein sequence ID" value="KGM87509.1"/>
    <property type="molecule type" value="Genomic_DNA"/>
</dbReference>
<organism evidence="4 5">
    <name type="scientific">Roseovarius mucosus DSM 17069</name>
    <dbReference type="NCBI Taxonomy" id="1288298"/>
    <lineage>
        <taxon>Bacteria</taxon>
        <taxon>Pseudomonadati</taxon>
        <taxon>Pseudomonadota</taxon>
        <taxon>Alphaproteobacteria</taxon>
        <taxon>Rhodobacterales</taxon>
        <taxon>Roseobacteraceae</taxon>
        <taxon>Roseovarius</taxon>
    </lineage>
</organism>
<evidence type="ECO:0000259" key="3">
    <source>
        <dbReference type="Pfam" id="PF00582"/>
    </source>
</evidence>
<evidence type="ECO:0000256" key="1">
    <source>
        <dbReference type="ARBA" id="ARBA00008791"/>
    </source>
</evidence>